<keyword evidence="2" id="KW-1185">Reference proteome</keyword>
<name>A0ACC0WH51_9STRA</name>
<proteinExistence type="predicted"/>
<evidence type="ECO:0000313" key="1">
    <source>
        <dbReference type="EMBL" id="KAI9918074.1"/>
    </source>
</evidence>
<dbReference type="EMBL" id="CM047592">
    <property type="protein sequence ID" value="KAI9918074.1"/>
    <property type="molecule type" value="Genomic_DNA"/>
</dbReference>
<comment type="caution">
    <text evidence="1">The sequence shown here is derived from an EMBL/GenBank/DDBJ whole genome shotgun (WGS) entry which is preliminary data.</text>
</comment>
<evidence type="ECO:0000313" key="2">
    <source>
        <dbReference type="Proteomes" id="UP001163321"/>
    </source>
</evidence>
<dbReference type="Proteomes" id="UP001163321">
    <property type="component" value="Chromosome 13"/>
</dbReference>
<protein>
    <submittedName>
        <fullName evidence="1">Uncharacterized protein</fullName>
    </submittedName>
</protein>
<organism evidence="1 2">
    <name type="scientific">Peronosclerospora sorghi</name>
    <dbReference type="NCBI Taxonomy" id="230839"/>
    <lineage>
        <taxon>Eukaryota</taxon>
        <taxon>Sar</taxon>
        <taxon>Stramenopiles</taxon>
        <taxon>Oomycota</taxon>
        <taxon>Peronosporomycetes</taxon>
        <taxon>Peronosporales</taxon>
        <taxon>Peronosporaceae</taxon>
        <taxon>Peronosclerospora</taxon>
    </lineage>
</organism>
<gene>
    <name evidence="1" type="ORF">PsorP6_012317</name>
</gene>
<reference evidence="1 2" key="1">
    <citation type="journal article" date="2022" name="bioRxiv">
        <title>The genome of the oomycete Peronosclerospora sorghi, a cosmopolitan pathogen of maize and sorghum, is inflated with dispersed pseudogenes.</title>
        <authorList>
            <person name="Fletcher K."/>
            <person name="Martin F."/>
            <person name="Isakeit T."/>
            <person name="Cavanaugh K."/>
            <person name="Magill C."/>
            <person name="Michelmore R."/>
        </authorList>
    </citation>
    <scope>NUCLEOTIDE SEQUENCE [LARGE SCALE GENOMIC DNA]</scope>
    <source>
        <strain evidence="1">P6</strain>
    </source>
</reference>
<sequence>MAKISAAASSNKLTEAGVQQQLIRYGGRMRTGDLLRKLKKLIVTANDKALLKDILRTICDVEMDAIDGCLLVLKSQFR</sequence>
<accession>A0ACC0WH51</accession>